<dbReference type="InterPro" id="IPR001387">
    <property type="entry name" value="Cro/C1-type_HTH"/>
</dbReference>
<evidence type="ECO:0000259" key="2">
    <source>
        <dbReference type="PROSITE" id="PS50943"/>
    </source>
</evidence>
<evidence type="ECO:0000256" key="1">
    <source>
        <dbReference type="ARBA" id="ARBA00023125"/>
    </source>
</evidence>
<dbReference type="PROSITE" id="PS50943">
    <property type="entry name" value="HTH_CROC1"/>
    <property type="match status" value="1"/>
</dbReference>
<evidence type="ECO:0000313" key="3">
    <source>
        <dbReference type="EMBL" id="MBC8587460.1"/>
    </source>
</evidence>
<dbReference type="Pfam" id="PF13560">
    <property type="entry name" value="HTH_31"/>
    <property type="match status" value="1"/>
</dbReference>
<dbReference type="SUPFAM" id="SSF47413">
    <property type="entry name" value="lambda repressor-like DNA-binding domains"/>
    <property type="match status" value="1"/>
</dbReference>
<dbReference type="Proteomes" id="UP000601171">
    <property type="component" value="Unassembled WGS sequence"/>
</dbReference>
<dbReference type="Gene3D" id="1.10.260.40">
    <property type="entry name" value="lambda repressor-like DNA-binding domains"/>
    <property type="match status" value="1"/>
</dbReference>
<dbReference type="PANTHER" id="PTHR46797">
    <property type="entry name" value="HTH-TYPE TRANSCRIPTIONAL REGULATOR"/>
    <property type="match status" value="1"/>
</dbReference>
<dbReference type="AlphaFoldDB" id="A0A926IJP4"/>
<feature type="domain" description="HTH cro/C1-type" evidence="2">
    <location>
        <begin position="8"/>
        <end position="63"/>
    </location>
</feature>
<dbReference type="InterPro" id="IPR050807">
    <property type="entry name" value="TransReg_Diox_bact_type"/>
</dbReference>
<evidence type="ECO:0000313" key="4">
    <source>
        <dbReference type="Proteomes" id="UP000601171"/>
    </source>
</evidence>
<keyword evidence="1" id="KW-0238">DNA-binding</keyword>
<accession>A0A926IJP4</accession>
<dbReference type="SMART" id="SM00530">
    <property type="entry name" value="HTH_XRE"/>
    <property type="match status" value="1"/>
</dbReference>
<dbReference type="InterPro" id="IPR010982">
    <property type="entry name" value="Lambda_DNA-bd_dom_sf"/>
</dbReference>
<dbReference type="GO" id="GO:0003677">
    <property type="term" value="F:DNA binding"/>
    <property type="evidence" value="ECO:0007669"/>
    <property type="project" value="UniProtKB-KW"/>
</dbReference>
<dbReference type="PANTHER" id="PTHR46797:SF1">
    <property type="entry name" value="METHYLPHOSPHONATE SYNTHASE"/>
    <property type="match status" value="1"/>
</dbReference>
<name>A0A926IJP4_9FIRM</name>
<dbReference type="RefSeq" id="WP_262428919.1">
    <property type="nucleotide sequence ID" value="NZ_JACRTG010000012.1"/>
</dbReference>
<keyword evidence="4" id="KW-1185">Reference proteome</keyword>
<dbReference type="CDD" id="cd00093">
    <property type="entry name" value="HTH_XRE"/>
    <property type="match status" value="1"/>
</dbReference>
<dbReference type="GO" id="GO:0003700">
    <property type="term" value="F:DNA-binding transcription factor activity"/>
    <property type="evidence" value="ECO:0007669"/>
    <property type="project" value="TreeGrafter"/>
</dbReference>
<gene>
    <name evidence="3" type="ORF">H8707_04300</name>
</gene>
<proteinExistence type="predicted"/>
<sequence>MTTLGEFIKERREAKGWSKRRLATEADISHTEVHRIEIGERQNPSAPVLSSIADALGVPQEEMLRIAGYIDDDENVPLIARVFPDLKTEKQQETVQKIVDGLARNSDLEEKDYDDLVDQMEMFLAHAKKKKNSK</sequence>
<comment type="caution">
    <text evidence="3">The sequence shown here is derived from an EMBL/GenBank/DDBJ whole genome shotgun (WGS) entry which is preliminary data.</text>
</comment>
<organism evidence="3 4">
    <name type="scientific">Paratissierella segnis</name>
    <dbReference type="NCBI Taxonomy" id="2763679"/>
    <lineage>
        <taxon>Bacteria</taxon>
        <taxon>Bacillati</taxon>
        <taxon>Bacillota</taxon>
        <taxon>Tissierellia</taxon>
        <taxon>Tissierellales</taxon>
        <taxon>Tissierellaceae</taxon>
        <taxon>Paratissierella</taxon>
    </lineage>
</organism>
<dbReference type="EMBL" id="JACRTG010000012">
    <property type="protein sequence ID" value="MBC8587460.1"/>
    <property type="molecule type" value="Genomic_DNA"/>
</dbReference>
<dbReference type="GO" id="GO:0005829">
    <property type="term" value="C:cytosol"/>
    <property type="evidence" value="ECO:0007669"/>
    <property type="project" value="TreeGrafter"/>
</dbReference>
<reference evidence="3" key="1">
    <citation type="submission" date="2020-08" db="EMBL/GenBank/DDBJ databases">
        <title>Genome public.</title>
        <authorList>
            <person name="Liu C."/>
            <person name="Sun Q."/>
        </authorList>
    </citation>
    <scope>NUCLEOTIDE SEQUENCE</scope>
    <source>
        <strain evidence="3">BX21</strain>
    </source>
</reference>
<protein>
    <submittedName>
        <fullName evidence="3">Transcriptional regulator</fullName>
    </submittedName>
</protein>